<evidence type="ECO:0000256" key="1">
    <source>
        <dbReference type="SAM" id="SignalP"/>
    </source>
</evidence>
<keyword evidence="1" id="KW-0732">Signal</keyword>
<accession>A0A964DXZ7</accession>
<gene>
    <name evidence="3" type="ORF">ASILVAE211_06065</name>
</gene>
<dbReference type="GO" id="GO:0003993">
    <property type="term" value="F:acid phosphatase activity"/>
    <property type="evidence" value="ECO:0007669"/>
    <property type="project" value="InterPro"/>
</dbReference>
<dbReference type="Gene3D" id="1.20.144.10">
    <property type="entry name" value="Phosphatidic acid phosphatase type 2/haloperoxidase"/>
    <property type="match status" value="1"/>
</dbReference>
<evidence type="ECO:0000313" key="3">
    <source>
        <dbReference type="EMBL" id="MCB8874741.1"/>
    </source>
</evidence>
<dbReference type="RefSeq" id="WP_227320405.1">
    <property type="nucleotide sequence ID" value="NZ_JAESVB010000002.1"/>
</dbReference>
<dbReference type="InterPro" id="IPR036938">
    <property type="entry name" value="PAP2/HPO_sf"/>
</dbReference>
<evidence type="ECO:0000259" key="2">
    <source>
        <dbReference type="SMART" id="SM00014"/>
    </source>
</evidence>
<dbReference type="Proteomes" id="UP000708298">
    <property type="component" value="Unassembled WGS sequence"/>
</dbReference>
<protein>
    <submittedName>
        <fullName evidence="3">Phosphatase PAP2 family protein</fullName>
    </submittedName>
</protein>
<sequence length="456" mass="47273">MKRTLLLGAAAFGLLAPLTAEAQTADNLAVLKGLAPVSALMNKPAGLAALASDYTVTAGIQSGAIRQPTLLPFGMQSQQALRDVFITDGDLAELSDGLGTTLGSAYLARAHYIDRKTFTSLSPAVEQLIAYSGGLTSSDAGSGKFFFANGTTDGKTAVSADAAAIFKDIDGTTDIFGKAYNLPAGSPDGDKYGDSRPFQTIKPMRPIVGPDYFNAPADNTVYNRGPMMNLTNSPSFPSGHTTYGYTGSILLAELVPERFQQMIVRGAEYGNDRIIVGAHYAMDVLGGRTLATYDMAHLLANDAAYVGQTVKHATVISDYQAAVKTARADMVKALEAGCGDTVAVCAAEDTGRFSDAANDAAFYASTQTYGLPVVFPKNAGKLEDVATLAPEAGYLLTTAFPSLTLAEADQILTVTEGPGGGFLDNGSAFGVYSRLNLYAAGGQAAALAATKAAAKP</sequence>
<dbReference type="Pfam" id="PF01569">
    <property type="entry name" value="PAP2"/>
    <property type="match status" value="1"/>
</dbReference>
<reference evidence="3" key="2">
    <citation type="submission" date="2021-01" db="EMBL/GenBank/DDBJ databases">
        <authorList>
            <person name="Mieszkin S."/>
            <person name="Pouder E."/>
            <person name="Alain K."/>
        </authorList>
    </citation>
    <scope>NUCLEOTIDE SEQUENCE</scope>
    <source>
        <strain evidence="3">HW T2.11</strain>
    </source>
</reference>
<dbReference type="AlphaFoldDB" id="A0A964DXZ7"/>
<reference evidence="3" key="1">
    <citation type="journal article" date="2021" name="Microorganisms">
        <title>Acidisoma silvae sp. nov. and Acidisomacellulosilytica sp. nov., Two Acidophilic Bacteria Isolated from Decaying Wood, Hydrolyzing Cellulose and Producing Poly-3-hydroxybutyrate.</title>
        <authorList>
            <person name="Mieszkin S."/>
            <person name="Pouder E."/>
            <person name="Uroz S."/>
            <person name="Simon-Colin C."/>
            <person name="Alain K."/>
        </authorList>
    </citation>
    <scope>NUCLEOTIDE SEQUENCE</scope>
    <source>
        <strain evidence="3">HW T2.11</strain>
    </source>
</reference>
<dbReference type="SUPFAM" id="SSF48317">
    <property type="entry name" value="Acid phosphatase/Vanadium-dependent haloperoxidase"/>
    <property type="match status" value="1"/>
</dbReference>
<dbReference type="InterPro" id="IPR000326">
    <property type="entry name" value="PAP2/HPO"/>
</dbReference>
<proteinExistence type="predicted"/>
<feature type="chain" id="PRO_5037190997" evidence="1">
    <location>
        <begin position="23"/>
        <end position="456"/>
    </location>
</feature>
<dbReference type="GO" id="GO:0030288">
    <property type="term" value="C:outer membrane-bounded periplasmic space"/>
    <property type="evidence" value="ECO:0007669"/>
    <property type="project" value="InterPro"/>
</dbReference>
<dbReference type="SMART" id="SM00014">
    <property type="entry name" value="acidPPc"/>
    <property type="match status" value="1"/>
</dbReference>
<dbReference type="EMBL" id="JAESVB010000002">
    <property type="protein sequence ID" value="MCB8874741.1"/>
    <property type="molecule type" value="Genomic_DNA"/>
</dbReference>
<keyword evidence="4" id="KW-1185">Reference proteome</keyword>
<feature type="domain" description="Phosphatidic acid phosphatase type 2/haloperoxidase" evidence="2">
    <location>
        <begin position="192"/>
        <end position="300"/>
    </location>
</feature>
<dbReference type="PRINTS" id="PR00483">
    <property type="entry name" value="BACPHPHTASE"/>
</dbReference>
<organism evidence="3 4">
    <name type="scientific">Acidisoma silvae</name>
    <dbReference type="NCBI Taxonomy" id="2802396"/>
    <lineage>
        <taxon>Bacteria</taxon>
        <taxon>Pseudomonadati</taxon>
        <taxon>Pseudomonadota</taxon>
        <taxon>Alphaproteobacteria</taxon>
        <taxon>Acetobacterales</taxon>
        <taxon>Acidocellaceae</taxon>
        <taxon>Acidisoma</taxon>
    </lineage>
</organism>
<comment type="caution">
    <text evidence="3">The sequence shown here is derived from an EMBL/GenBank/DDBJ whole genome shotgun (WGS) entry which is preliminary data.</text>
</comment>
<feature type="signal peptide" evidence="1">
    <location>
        <begin position="1"/>
        <end position="22"/>
    </location>
</feature>
<dbReference type="InterPro" id="IPR001011">
    <property type="entry name" value="Acid_Pase_classA_bac"/>
</dbReference>
<evidence type="ECO:0000313" key="4">
    <source>
        <dbReference type="Proteomes" id="UP000708298"/>
    </source>
</evidence>
<name>A0A964DXZ7_9PROT</name>